<dbReference type="EMBL" id="LR797240">
    <property type="protein sequence ID" value="CAB4195886.1"/>
    <property type="molecule type" value="Genomic_DNA"/>
</dbReference>
<accession>A0A6J5PJ60</accession>
<proteinExistence type="predicted"/>
<dbReference type="EMBL" id="LR796845">
    <property type="protein sequence ID" value="CAB4169491.1"/>
    <property type="molecule type" value="Genomic_DNA"/>
</dbReference>
<protein>
    <recommendedName>
        <fullName evidence="4">Holin</fullName>
    </recommendedName>
</protein>
<evidence type="ECO:0000313" key="3">
    <source>
        <dbReference type="EMBL" id="CAB4195886.1"/>
    </source>
</evidence>
<name>A0A6J5PJ60_9CAUD</name>
<evidence type="ECO:0000313" key="2">
    <source>
        <dbReference type="EMBL" id="CAB4169491.1"/>
    </source>
</evidence>
<evidence type="ECO:0008006" key="4">
    <source>
        <dbReference type="Google" id="ProtNLM"/>
    </source>
</evidence>
<evidence type="ECO:0000313" key="1">
    <source>
        <dbReference type="EMBL" id="CAB4144615.1"/>
    </source>
</evidence>
<gene>
    <name evidence="3" type="ORF">UFOVP1296_42</name>
    <name evidence="1" type="ORF">UFOVP471_52</name>
    <name evidence="2" type="ORF">UFOVP890_42</name>
</gene>
<sequence>MKQIVLRVFAVFGYTSLAMIGGASILGVSVIKAAALAGIVAASQVIEKLARAYADDGVVSKSELSEIFGAKKG</sequence>
<reference evidence="2" key="1">
    <citation type="submission" date="2020-05" db="EMBL/GenBank/DDBJ databases">
        <authorList>
            <person name="Chiriac C."/>
            <person name="Salcher M."/>
            <person name="Ghai R."/>
            <person name="Kavagutti S V."/>
        </authorList>
    </citation>
    <scope>NUCLEOTIDE SEQUENCE</scope>
</reference>
<organism evidence="2">
    <name type="scientific">uncultured Caudovirales phage</name>
    <dbReference type="NCBI Taxonomy" id="2100421"/>
    <lineage>
        <taxon>Viruses</taxon>
        <taxon>Duplodnaviria</taxon>
        <taxon>Heunggongvirae</taxon>
        <taxon>Uroviricota</taxon>
        <taxon>Caudoviricetes</taxon>
        <taxon>Peduoviridae</taxon>
        <taxon>Maltschvirus</taxon>
        <taxon>Maltschvirus maltsch</taxon>
    </lineage>
</organism>
<dbReference type="EMBL" id="LR796438">
    <property type="protein sequence ID" value="CAB4144615.1"/>
    <property type="molecule type" value="Genomic_DNA"/>
</dbReference>